<dbReference type="Pfam" id="PF01535">
    <property type="entry name" value="PPR"/>
    <property type="match status" value="7"/>
</dbReference>
<feature type="repeat" description="PPR" evidence="2">
    <location>
        <begin position="535"/>
        <end position="569"/>
    </location>
</feature>
<dbReference type="Proteomes" id="UP000886520">
    <property type="component" value="Chromosome 13"/>
</dbReference>
<sequence>MIASFTSEQEYVRAFHLYHKMIADGFKPERSTFLSTLSACTGQKDVVEGRLVHHCILEYGLELDTGVANALVSMYGDCDSLVDAQRVFDGISTPNVVSWNSMIAGLVRNGREEDALLLFERMQRNAVTPSDVTFINALSACSSPVLLEEGQLLSHFIICLELEVDVVIVNSLVNMYGKCGEMRDARATFEKSHTRDRVSWTSLLTLYASHGQEQYVSQLYEQMQAEGLVPDRVTFVSISVAFTHKTMLHKCKQLHACVLSSNFVIDVNLHNSLITMYGKCGSTAFAEKIFAKMPKRDLMSWNAIFSAYVQNGLAELALCVLNKMACENIFPDKFLCSSILSACAAATAQDRGKEMHTFAVINAFDADLTVGNSILNMYGKFGNLNDALRVFERMPERDIISWSAVIGAFAQQGEGKTAVNLYKKMSEKGVASDKIALVHLLSACSHDGLVDEGLRHFLALANDKDGELIVDHFNCMVDLLARAGRLEEAEQLLIKLPLKLSAVAWTTLLGACRSQIDVKRGEYAASRVFKLAPHDAAPYVTLSNLYFAAGKIEEAFQVITKMKELGLGKDIDSLTIDVLGGVHSACIGSTMK</sequence>
<feature type="repeat" description="PPR" evidence="2">
    <location>
        <begin position="196"/>
        <end position="230"/>
    </location>
</feature>
<feature type="repeat" description="PPR" evidence="2">
    <location>
        <begin position="95"/>
        <end position="129"/>
    </location>
</feature>
<dbReference type="InterPro" id="IPR002885">
    <property type="entry name" value="PPR_rpt"/>
</dbReference>
<dbReference type="FunFam" id="1.25.40.10:FF:000344">
    <property type="entry name" value="Pentatricopeptide repeat-containing protein"/>
    <property type="match status" value="1"/>
</dbReference>
<dbReference type="OrthoDB" id="751155at2759"/>
<keyword evidence="4" id="KW-1185">Reference proteome</keyword>
<dbReference type="SUPFAM" id="SSF48452">
    <property type="entry name" value="TPR-like"/>
    <property type="match status" value="1"/>
</dbReference>
<reference evidence="3" key="1">
    <citation type="submission" date="2021-01" db="EMBL/GenBank/DDBJ databases">
        <title>Adiantum capillus-veneris genome.</title>
        <authorList>
            <person name="Fang Y."/>
            <person name="Liao Q."/>
        </authorList>
    </citation>
    <scope>NUCLEOTIDE SEQUENCE</scope>
    <source>
        <strain evidence="3">H3</strain>
        <tissue evidence="3">Leaf</tissue>
    </source>
</reference>
<accession>A0A9D4ZGB3</accession>
<gene>
    <name evidence="3" type="ORF">GOP47_0013992</name>
</gene>
<dbReference type="FunFam" id="1.25.40.10:FF:000090">
    <property type="entry name" value="Pentatricopeptide repeat-containing protein, chloroplastic"/>
    <property type="match status" value="1"/>
</dbReference>
<keyword evidence="1" id="KW-0677">Repeat</keyword>
<dbReference type="InterPro" id="IPR046960">
    <property type="entry name" value="PPR_At4g14850-like_plant"/>
</dbReference>
<dbReference type="Pfam" id="PF13041">
    <property type="entry name" value="PPR_2"/>
    <property type="match status" value="1"/>
</dbReference>
<feature type="repeat" description="PPR" evidence="2">
    <location>
        <begin position="367"/>
        <end position="397"/>
    </location>
</feature>
<name>A0A9D4ZGB3_ADICA</name>
<evidence type="ECO:0000313" key="4">
    <source>
        <dbReference type="Proteomes" id="UP000886520"/>
    </source>
</evidence>
<dbReference type="Gene3D" id="1.25.40.10">
    <property type="entry name" value="Tetratricopeptide repeat domain"/>
    <property type="match status" value="5"/>
</dbReference>
<dbReference type="PANTHER" id="PTHR47926:SF533">
    <property type="entry name" value="DYW DOMAIN-CONTAINING PROTEIN"/>
    <property type="match status" value="1"/>
</dbReference>
<feature type="repeat" description="PPR" evidence="2">
    <location>
        <begin position="297"/>
        <end position="331"/>
    </location>
</feature>
<evidence type="ECO:0000256" key="1">
    <source>
        <dbReference type="ARBA" id="ARBA00022737"/>
    </source>
</evidence>
<proteinExistence type="predicted"/>
<dbReference type="InterPro" id="IPR011990">
    <property type="entry name" value="TPR-like_helical_dom_sf"/>
</dbReference>
<evidence type="ECO:0000313" key="3">
    <source>
        <dbReference type="EMBL" id="KAI5071741.1"/>
    </source>
</evidence>
<protein>
    <recommendedName>
        <fullName evidence="5">Pentatricopeptide repeat-containing protein</fullName>
    </recommendedName>
</protein>
<dbReference type="NCBIfam" id="TIGR00756">
    <property type="entry name" value="PPR"/>
    <property type="match status" value="5"/>
</dbReference>
<feature type="repeat" description="PPR" evidence="2">
    <location>
        <begin position="398"/>
        <end position="432"/>
    </location>
</feature>
<dbReference type="GO" id="GO:0009451">
    <property type="term" value="P:RNA modification"/>
    <property type="evidence" value="ECO:0007669"/>
    <property type="project" value="InterPro"/>
</dbReference>
<dbReference type="FunFam" id="1.25.40.10:FF:000196">
    <property type="entry name" value="Pentatricopeptide repeat-containing protein At4g14850"/>
    <property type="match status" value="1"/>
</dbReference>
<organism evidence="3 4">
    <name type="scientific">Adiantum capillus-veneris</name>
    <name type="common">Maidenhair fern</name>
    <dbReference type="NCBI Taxonomy" id="13818"/>
    <lineage>
        <taxon>Eukaryota</taxon>
        <taxon>Viridiplantae</taxon>
        <taxon>Streptophyta</taxon>
        <taxon>Embryophyta</taxon>
        <taxon>Tracheophyta</taxon>
        <taxon>Polypodiopsida</taxon>
        <taxon>Polypodiidae</taxon>
        <taxon>Polypodiales</taxon>
        <taxon>Pteridineae</taxon>
        <taxon>Pteridaceae</taxon>
        <taxon>Vittarioideae</taxon>
        <taxon>Adiantum</taxon>
    </lineage>
</organism>
<comment type="caution">
    <text evidence="3">The sequence shown here is derived from an EMBL/GenBank/DDBJ whole genome shotgun (WGS) entry which is preliminary data.</text>
</comment>
<dbReference type="EMBL" id="JABFUD020000013">
    <property type="protein sequence ID" value="KAI5071741.1"/>
    <property type="molecule type" value="Genomic_DNA"/>
</dbReference>
<dbReference type="Pfam" id="PF13812">
    <property type="entry name" value="PPR_3"/>
    <property type="match status" value="1"/>
</dbReference>
<dbReference type="AlphaFoldDB" id="A0A9D4ZGB3"/>
<evidence type="ECO:0008006" key="5">
    <source>
        <dbReference type="Google" id="ProtNLM"/>
    </source>
</evidence>
<dbReference type="GO" id="GO:0003723">
    <property type="term" value="F:RNA binding"/>
    <property type="evidence" value="ECO:0007669"/>
    <property type="project" value="InterPro"/>
</dbReference>
<dbReference type="PROSITE" id="PS51375">
    <property type="entry name" value="PPR"/>
    <property type="match status" value="6"/>
</dbReference>
<evidence type="ECO:0000256" key="2">
    <source>
        <dbReference type="PROSITE-ProRule" id="PRU00708"/>
    </source>
</evidence>
<dbReference type="PANTHER" id="PTHR47926">
    <property type="entry name" value="PENTATRICOPEPTIDE REPEAT-CONTAINING PROTEIN"/>
    <property type="match status" value="1"/>
</dbReference>